<gene>
    <name evidence="2" type="ORF">Hamer_G025280</name>
</gene>
<dbReference type="Proteomes" id="UP000747542">
    <property type="component" value="Unassembled WGS sequence"/>
</dbReference>
<organism evidence="2 3">
    <name type="scientific">Homarus americanus</name>
    <name type="common">American lobster</name>
    <dbReference type="NCBI Taxonomy" id="6706"/>
    <lineage>
        <taxon>Eukaryota</taxon>
        <taxon>Metazoa</taxon>
        <taxon>Ecdysozoa</taxon>
        <taxon>Arthropoda</taxon>
        <taxon>Crustacea</taxon>
        <taxon>Multicrustacea</taxon>
        <taxon>Malacostraca</taxon>
        <taxon>Eumalacostraca</taxon>
        <taxon>Eucarida</taxon>
        <taxon>Decapoda</taxon>
        <taxon>Pleocyemata</taxon>
        <taxon>Astacidea</taxon>
        <taxon>Nephropoidea</taxon>
        <taxon>Nephropidae</taxon>
        <taxon>Homarus</taxon>
    </lineage>
</organism>
<feature type="region of interest" description="Disordered" evidence="1">
    <location>
        <begin position="1"/>
        <end position="37"/>
    </location>
</feature>
<name>A0A8J5KFG1_HOMAM</name>
<feature type="region of interest" description="Disordered" evidence="1">
    <location>
        <begin position="510"/>
        <end position="576"/>
    </location>
</feature>
<keyword evidence="3" id="KW-1185">Reference proteome</keyword>
<sequence>MVNTPRDSPTHHHPGTAPSHVKAPSHPITAPSRHSNREDLLQQGTQQIQHHQQERLGCARYPSSTAVNAVSVRSAASTASVRTDPPTLTLIDRGDGSAVLCAGVDRPVGLLQVGHVIRPLYINHLETSNRLEVVRDSYRTVKLVHTNGIRTSTLLLAVGAQPTREETVHDVVLASDGRAVATTTYEPFVHFDHFGEDELGGWPQLVWADTFTTTYKMRPGAVLWFTFLLAVHHLRGVAAWRLNYLACYNEDYLDYAHLEIFFLDLEERSATECARHCLQQRPSTQLVMAKMIQQNERLVCGCGDEAALGNKTGSVDDFFRCQICPEGHQKCGGTGTTSIYQLDYNNHTTPTTTEAPTTTTDSTTISTTTPSEDPVVVYVGCYREEGINTTFITPLYLRRWDGDALQCFRNCTNEYPHLDYYFLTLVNENESEEALRTLKKEGAQEQCRQVGGEGQHLYFGGLHSYAVYKSSSWAVHVTPSSLLLLCLLRPLLTILLRPLLRESVAAPADDVESVAAPADDVESVAAPADDVESVAAPADDVESVAAPADDAESAPTPHPSFQWHPITSPFSLHPPS</sequence>
<evidence type="ECO:0000256" key="1">
    <source>
        <dbReference type="SAM" id="MobiDB-lite"/>
    </source>
</evidence>
<accession>A0A8J5KFG1</accession>
<dbReference type="EMBL" id="JAHLQT010012826">
    <property type="protein sequence ID" value="KAG7171176.1"/>
    <property type="molecule type" value="Genomic_DNA"/>
</dbReference>
<evidence type="ECO:0000313" key="3">
    <source>
        <dbReference type="Proteomes" id="UP000747542"/>
    </source>
</evidence>
<dbReference type="AlphaFoldDB" id="A0A8J5KFG1"/>
<reference evidence="2" key="1">
    <citation type="journal article" date="2021" name="Sci. Adv.">
        <title>The American lobster genome reveals insights on longevity, neural, and immune adaptations.</title>
        <authorList>
            <person name="Polinski J.M."/>
            <person name="Zimin A.V."/>
            <person name="Clark K.F."/>
            <person name="Kohn A.B."/>
            <person name="Sadowski N."/>
            <person name="Timp W."/>
            <person name="Ptitsyn A."/>
            <person name="Khanna P."/>
            <person name="Romanova D.Y."/>
            <person name="Williams P."/>
            <person name="Greenwood S.J."/>
            <person name="Moroz L.L."/>
            <person name="Walt D.R."/>
            <person name="Bodnar A.G."/>
        </authorList>
    </citation>
    <scope>NUCLEOTIDE SEQUENCE</scope>
    <source>
        <strain evidence="2">GMGI-L3</strain>
    </source>
</reference>
<comment type="caution">
    <text evidence="2">The sequence shown here is derived from an EMBL/GenBank/DDBJ whole genome shotgun (WGS) entry which is preliminary data.</text>
</comment>
<evidence type="ECO:0000313" key="2">
    <source>
        <dbReference type="EMBL" id="KAG7171176.1"/>
    </source>
</evidence>
<feature type="non-terminal residue" evidence="2">
    <location>
        <position position="576"/>
    </location>
</feature>
<proteinExistence type="predicted"/>
<protein>
    <submittedName>
        <fullName evidence="2">Uncharacterized protein</fullName>
    </submittedName>
</protein>
<feature type="region of interest" description="Disordered" evidence="1">
    <location>
        <begin position="348"/>
        <end position="369"/>
    </location>
</feature>